<dbReference type="AlphaFoldDB" id="A0A7S2YDS5"/>
<dbReference type="InterPro" id="IPR013979">
    <property type="entry name" value="TIF_beta_prop-like"/>
</dbReference>
<evidence type="ECO:0000256" key="5">
    <source>
        <dbReference type="ARBA" id="ARBA00022737"/>
    </source>
</evidence>
<gene>
    <name evidence="10" type="ORF">APAL1065_LOCUS13574</name>
</gene>
<feature type="compositionally biased region" description="Low complexity" evidence="8">
    <location>
        <begin position="500"/>
        <end position="517"/>
    </location>
</feature>
<sequence>MAANSEDLDLSSLPSCKVLLRSKQGVEVYELNGERPEEFKVAATRPFLCKGATSIPLATSPDGEHVYIHMTGKGIVRCPIPDDTTNVEPIDPTTPAFFTDSKGVQMMDLSPKGSYLLTWERWYEEACPNNLKVWETATGKLLAAFPQRNIKRDVWPYLQWTHDERIAALVTTSEVRFYPAAILLNGTEDPTAVRYSDKLRISSVASISVPRSCGTEAGVTTPYLLTAFVPGTKDKPARACLYRFLSDGKTKPDTPPLLSKSLFQAEDMKVHWSPAGDAALLTLQTSVDSSGESYYGSSQLFMLRYGESDVVAVPLPQEGAVSDVAWLPDPAKPPCFVVIAGKMPSLASLHHGKTGKASFVFGNAHRNVVSWSPHGRFLCLAGFGNLAGGMSFWDRNKQKLINNGCVENANGSLRAASAVVGYDWAPSSRWFLCSTCSPRMNVDNGVRLFRYNGQAVTTPLPWSNENYLPDKLLQACFVPAKPLVYPDRSQSPPPEGFSEAGASAATPAAAAAAPKPASRYVPPSARNRGGGTSLAERMRREKEGNLQTAARVVDTKVKTPTGAASVVGMTAQPQKSKAALKREKEKKKKQQQEEQERLKKEEEAAAAAAASAPSTADPEKRARKIMKTLKQIDDLKQKDASDLNEDQKAKVASEAELRAELAKLGL</sequence>
<evidence type="ECO:0000256" key="3">
    <source>
        <dbReference type="ARBA" id="ARBA00022540"/>
    </source>
</evidence>
<protein>
    <recommendedName>
        <fullName evidence="2">Eukaryotic translation initiation factor 2A</fullName>
    </recommendedName>
</protein>
<evidence type="ECO:0000256" key="1">
    <source>
        <dbReference type="ARBA" id="ARBA00009573"/>
    </source>
</evidence>
<evidence type="ECO:0000259" key="9">
    <source>
        <dbReference type="Pfam" id="PF08662"/>
    </source>
</evidence>
<dbReference type="GO" id="GO:0003743">
    <property type="term" value="F:translation initiation factor activity"/>
    <property type="evidence" value="ECO:0007669"/>
    <property type="project" value="UniProtKB-KW"/>
</dbReference>
<feature type="compositionally biased region" description="Basic and acidic residues" evidence="8">
    <location>
        <begin position="590"/>
        <end position="603"/>
    </location>
</feature>
<evidence type="ECO:0000256" key="2">
    <source>
        <dbReference type="ARBA" id="ARBA00013819"/>
    </source>
</evidence>
<organism evidence="10">
    <name type="scientific">Entomoneis paludosa</name>
    <dbReference type="NCBI Taxonomy" id="265537"/>
    <lineage>
        <taxon>Eukaryota</taxon>
        <taxon>Sar</taxon>
        <taxon>Stramenopiles</taxon>
        <taxon>Ochrophyta</taxon>
        <taxon>Bacillariophyta</taxon>
        <taxon>Bacillariophyceae</taxon>
        <taxon>Bacillariophycidae</taxon>
        <taxon>Entomoneidaceae</taxon>
        <taxon>Entomoneis</taxon>
    </lineage>
</organism>
<dbReference type="SUPFAM" id="SSF82171">
    <property type="entry name" value="DPP6 N-terminal domain-like"/>
    <property type="match status" value="1"/>
</dbReference>
<dbReference type="GO" id="GO:0000049">
    <property type="term" value="F:tRNA binding"/>
    <property type="evidence" value="ECO:0007669"/>
    <property type="project" value="TreeGrafter"/>
</dbReference>
<keyword evidence="4" id="KW-0853">WD repeat</keyword>
<dbReference type="PANTHER" id="PTHR13227">
    <property type="entry name" value="EUKARYOTIC TRANSLATION INITIATION FACTOR 2A"/>
    <property type="match status" value="1"/>
</dbReference>
<evidence type="ECO:0000313" key="10">
    <source>
        <dbReference type="EMBL" id="CAD9969256.1"/>
    </source>
</evidence>
<evidence type="ECO:0000256" key="8">
    <source>
        <dbReference type="SAM" id="MobiDB-lite"/>
    </source>
</evidence>
<dbReference type="GO" id="GO:0003729">
    <property type="term" value="F:mRNA binding"/>
    <property type="evidence" value="ECO:0007669"/>
    <property type="project" value="TreeGrafter"/>
</dbReference>
<keyword evidence="7" id="KW-0648">Protein biosynthesis</keyword>
<evidence type="ECO:0000256" key="6">
    <source>
        <dbReference type="ARBA" id="ARBA00022845"/>
    </source>
</evidence>
<dbReference type="InterPro" id="IPR011387">
    <property type="entry name" value="TIF2A"/>
</dbReference>
<evidence type="ECO:0000256" key="7">
    <source>
        <dbReference type="ARBA" id="ARBA00022917"/>
    </source>
</evidence>
<accession>A0A7S2YDS5</accession>
<keyword evidence="6" id="KW-0810">Translation regulation</keyword>
<keyword evidence="3" id="KW-0396">Initiation factor</keyword>
<dbReference type="Pfam" id="PF08662">
    <property type="entry name" value="eIF2A"/>
    <property type="match status" value="1"/>
</dbReference>
<dbReference type="EMBL" id="HBHT01020245">
    <property type="protein sequence ID" value="CAD9969256.1"/>
    <property type="molecule type" value="Transcribed_RNA"/>
</dbReference>
<reference evidence="10" key="1">
    <citation type="submission" date="2021-01" db="EMBL/GenBank/DDBJ databases">
        <authorList>
            <person name="Corre E."/>
            <person name="Pelletier E."/>
            <person name="Niang G."/>
            <person name="Scheremetjew M."/>
            <person name="Finn R."/>
            <person name="Kale V."/>
            <person name="Holt S."/>
            <person name="Cochrane G."/>
            <person name="Meng A."/>
            <person name="Brown T."/>
            <person name="Cohen L."/>
        </authorList>
    </citation>
    <scope>NUCLEOTIDE SEQUENCE</scope>
    <source>
        <strain evidence="10">CCMP125</strain>
    </source>
</reference>
<keyword evidence="5" id="KW-0677">Repeat</keyword>
<dbReference type="InterPro" id="IPR015943">
    <property type="entry name" value="WD40/YVTN_repeat-like_dom_sf"/>
</dbReference>
<dbReference type="GO" id="GO:0006417">
    <property type="term" value="P:regulation of translation"/>
    <property type="evidence" value="ECO:0007669"/>
    <property type="project" value="UniProtKB-KW"/>
</dbReference>
<proteinExistence type="inferred from homology"/>
<dbReference type="Gene3D" id="2.130.10.10">
    <property type="entry name" value="YVTN repeat-like/Quinoprotein amine dehydrogenase"/>
    <property type="match status" value="1"/>
</dbReference>
<dbReference type="GO" id="GO:0043022">
    <property type="term" value="F:ribosome binding"/>
    <property type="evidence" value="ECO:0007669"/>
    <property type="project" value="TreeGrafter"/>
</dbReference>
<feature type="domain" description="Translation initiation factor beta propellor-like" evidence="9">
    <location>
        <begin position="260"/>
        <end position="457"/>
    </location>
</feature>
<feature type="region of interest" description="Disordered" evidence="8">
    <location>
        <begin position="487"/>
        <end position="625"/>
    </location>
</feature>
<dbReference type="PANTHER" id="PTHR13227:SF0">
    <property type="entry name" value="EUKARYOTIC TRANSLATION INITIATION FACTOR 2A"/>
    <property type="match status" value="1"/>
</dbReference>
<dbReference type="GO" id="GO:0022627">
    <property type="term" value="C:cytosolic small ribosomal subunit"/>
    <property type="evidence" value="ECO:0007669"/>
    <property type="project" value="TreeGrafter"/>
</dbReference>
<name>A0A7S2YDS5_9STRA</name>
<comment type="similarity">
    <text evidence="1">Belongs to the WD repeat EIF2A family.</text>
</comment>
<evidence type="ECO:0000256" key="4">
    <source>
        <dbReference type="ARBA" id="ARBA00022574"/>
    </source>
</evidence>